<dbReference type="AlphaFoldDB" id="A0A1I5I693"/>
<accession>A0A1I5I693</accession>
<evidence type="ECO:0000313" key="3">
    <source>
        <dbReference type="Proteomes" id="UP000199564"/>
    </source>
</evidence>
<keyword evidence="1" id="KW-0732">Signal</keyword>
<reference evidence="3" key="1">
    <citation type="submission" date="2016-10" db="EMBL/GenBank/DDBJ databases">
        <authorList>
            <person name="Varghese N."/>
            <person name="Submissions S."/>
        </authorList>
    </citation>
    <scope>NUCLEOTIDE SEQUENCE [LARGE SCALE GENOMIC DNA]</scope>
    <source>
        <strain evidence="3">DSM 15282</strain>
    </source>
</reference>
<protein>
    <submittedName>
        <fullName evidence="2">GLPGLI family protein</fullName>
    </submittedName>
</protein>
<name>A0A1I5I693_9BACT</name>
<dbReference type="InterPro" id="IPR005901">
    <property type="entry name" value="GLPGLI"/>
</dbReference>
<dbReference type="STRING" id="226506.SAMN04488519_10886"/>
<dbReference type="Pfam" id="PF09697">
    <property type="entry name" value="Porph_ging"/>
    <property type="match status" value="1"/>
</dbReference>
<organism evidence="2 3">
    <name type="scientific">Algoriphagus ornithinivorans</name>
    <dbReference type="NCBI Taxonomy" id="226506"/>
    <lineage>
        <taxon>Bacteria</taxon>
        <taxon>Pseudomonadati</taxon>
        <taxon>Bacteroidota</taxon>
        <taxon>Cytophagia</taxon>
        <taxon>Cytophagales</taxon>
        <taxon>Cyclobacteriaceae</taxon>
        <taxon>Algoriphagus</taxon>
    </lineage>
</organism>
<dbReference type="RefSeq" id="WP_091654846.1">
    <property type="nucleotide sequence ID" value="NZ_FOVW01000008.1"/>
</dbReference>
<sequence length="279" mass="31567">MKTKSLLLTAFFSFFLLGNLALAQGLTGRAFYKSSSQIKLSMDSTKMNPEQIAEIQAQLKKQMERDYVLSFTPTESNWKQVESLGGGPATASSGGMQIMINTGSQDRVLYKNLAEQTYIQEQEMMGKDLLIKDNLEPVEWELTGESKKIGNYQAQKAIYARIIDSQRFSTGMTEMESVKDTIQVVAWFTPEIPVPHGPENYFGLPGLILELQSEGRTLICEKIELNPSKEPVEIQIPKRGKEVNREEFRAMQEESMKQMMNRYQGKPGDGNRFTIRIGN</sequence>
<dbReference type="Proteomes" id="UP000199564">
    <property type="component" value="Unassembled WGS sequence"/>
</dbReference>
<gene>
    <name evidence="2" type="ORF">SAMN04488519_10886</name>
</gene>
<evidence type="ECO:0000313" key="2">
    <source>
        <dbReference type="EMBL" id="SFO55646.1"/>
    </source>
</evidence>
<feature type="signal peptide" evidence="1">
    <location>
        <begin position="1"/>
        <end position="23"/>
    </location>
</feature>
<dbReference type="EMBL" id="FOVW01000008">
    <property type="protein sequence ID" value="SFO55646.1"/>
    <property type="molecule type" value="Genomic_DNA"/>
</dbReference>
<evidence type="ECO:0000256" key="1">
    <source>
        <dbReference type="SAM" id="SignalP"/>
    </source>
</evidence>
<keyword evidence="3" id="KW-1185">Reference proteome</keyword>
<feature type="chain" id="PRO_5011705249" evidence="1">
    <location>
        <begin position="24"/>
        <end position="279"/>
    </location>
</feature>
<dbReference type="NCBIfam" id="TIGR01200">
    <property type="entry name" value="GLPGLI"/>
    <property type="match status" value="1"/>
</dbReference>
<proteinExistence type="predicted"/>